<keyword evidence="2" id="KW-0479">Metal-binding</keyword>
<evidence type="ECO:0000313" key="16">
    <source>
        <dbReference type="EMBL" id="ETN69368.1"/>
    </source>
</evidence>
<evidence type="ECO:0000256" key="1">
    <source>
        <dbReference type="ARBA" id="ARBA00005446"/>
    </source>
</evidence>
<dbReference type="OrthoDB" id="10261556at2759"/>
<evidence type="ECO:0000256" key="11">
    <source>
        <dbReference type="RuleBase" id="RU364117"/>
    </source>
</evidence>
<comment type="catalytic activity">
    <reaction evidence="10 11">
        <text>ATP + H2O = ADP + phosphate + H(+)</text>
        <dbReference type="Rhea" id="RHEA:13065"/>
        <dbReference type="ChEBI" id="CHEBI:15377"/>
        <dbReference type="ChEBI" id="CHEBI:15378"/>
        <dbReference type="ChEBI" id="CHEBI:30616"/>
        <dbReference type="ChEBI" id="CHEBI:43474"/>
        <dbReference type="ChEBI" id="CHEBI:456216"/>
    </reaction>
</comment>
<dbReference type="InterPro" id="IPR036388">
    <property type="entry name" value="WH-like_DNA-bd_sf"/>
</dbReference>
<dbReference type="FunFam" id="3.40.50.300:FF:001975">
    <property type="entry name" value="ATP-dependent DNA helicase"/>
    <property type="match status" value="1"/>
</dbReference>
<dbReference type="PANTHER" id="PTHR13710">
    <property type="entry name" value="DNA HELICASE RECQ FAMILY MEMBER"/>
    <property type="match status" value="1"/>
</dbReference>
<dbReference type="PROSITE" id="PS51192">
    <property type="entry name" value="HELICASE_ATP_BIND_1"/>
    <property type="match status" value="1"/>
</dbReference>
<dbReference type="InterPro" id="IPR032284">
    <property type="entry name" value="RecQ_Zn-bd"/>
</dbReference>
<dbReference type="GO" id="GO:0005524">
    <property type="term" value="F:ATP binding"/>
    <property type="evidence" value="ECO:0007669"/>
    <property type="project" value="UniProtKB-KW"/>
</dbReference>
<dbReference type="GO" id="GO:0000724">
    <property type="term" value="P:double-strand break repair via homologous recombination"/>
    <property type="evidence" value="ECO:0007669"/>
    <property type="project" value="TreeGrafter"/>
</dbReference>
<dbReference type="GO" id="GO:0046872">
    <property type="term" value="F:metal ion binding"/>
    <property type="evidence" value="ECO:0007669"/>
    <property type="project" value="UniProtKB-KW"/>
</dbReference>
<dbReference type="GO" id="GO:0005634">
    <property type="term" value="C:nucleus"/>
    <property type="evidence" value="ECO:0007669"/>
    <property type="project" value="UniProtKB-SubCell"/>
</dbReference>
<dbReference type="PROSITE" id="PS51194">
    <property type="entry name" value="HELICASE_CTER"/>
    <property type="match status" value="1"/>
</dbReference>
<dbReference type="NCBIfam" id="TIGR00614">
    <property type="entry name" value="recQ_fam"/>
    <property type="match status" value="1"/>
</dbReference>
<dbReference type="InterPro" id="IPR014001">
    <property type="entry name" value="Helicase_ATP-bd"/>
</dbReference>
<protein>
    <recommendedName>
        <fullName evidence="11">ATP-dependent DNA helicase</fullName>
        <ecNumber evidence="11">5.6.2.4</ecNumber>
    </recommendedName>
</protein>
<dbReference type="OMA" id="EYLVAWC"/>
<keyword evidence="17" id="KW-1185">Reference proteome</keyword>
<dbReference type="Gene3D" id="1.10.10.10">
    <property type="entry name" value="Winged helix-like DNA-binding domain superfamily/Winged helix DNA-binding domain"/>
    <property type="match status" value="1"/>
</dbReference>
<keyword evidence="3 11" id="KW-0547">Nucleotide-binding</keyword>
<dbReference type="EC" id="5.6.2.4" evidence="11"/>
<evidence type="ECO:0000256" key="10">
    <source>
        <dbReference type="ARBA" id="ARBA00049360"/>
    </source>
</evidence>
<keyword evidence="6 11" id="KW-0067">ATP-binding</keyword>
<dbReference type="CDD" id="cd18015">
    <property type="entry name" value="DEXHc_RecQ1"/>
    <property type="match status" value="1"/>
</dbReference>
<dbReference type="Pfam" id="PF16124">
    <property type="entry name" value="RecQ_Zn_bind"/>
    <property type="match status" value="1"/>
</dbReference>
<dbReference type="SMART" id="SM00487">
    <property type="entry name" value="DEXDc"/>
    <property type="match status" value="1"/>
</dbReference>
<dbReference type="Proteomes" id="UP000053676">
    <property type="component" value="Unassembled WGS sequence"/>
</dbReference>
<evidence type="ECO:0000256" key="12">
    <source>
        <dbReference type="SAM" id="Coils"/>
    </source>
</evidence>
<dbReference type="PANTHER" id="PTHR13710:SF105">
    <property type="entry name" value="ATP-DEPENDENT DNA HELICASE Q1"/>
    <property type="match status" value="1"/>
</dbReference>
<dbReference type="GO" id="GO:0005737">
    <property type="term" value="C:cytoplasm"/>
    <property type="evidence" value="ECO:0007669"/>
    <property type="project" value="TreeGrafter"/>
</dbReference>
<dbReference type="GO" id="GO:0043138">
    <property type="term" value="F:3'-5' DNA helicase activity"/>
    <property type="evidence" value="ECO:0007669"/>
    <property type="project" value="UniProtKB-EC"/>
</dbReference>
<dbReference type="SMART" id="SM00490">
    <property type="entry name" value="HELICc"/>
    <property type="match status" value="1"/>
</dbReference>
<dbReference type="InterPro" id="IPR011545">
    <property type="entry name" value="DEAD/DEAH_box_helicase_dom"/>
</dbReference>
<dbReference type="KEGG" id="nai:NECAME_15352"/>
<evidence type="ECO:0000256" key="3">
    <source>
        <dbReference type="ARBA" id="ARBA00022741"/>
    </source>
</evidence>
<evidence type="ECO:0000256" key="5">
    <source>
        <dbReference type="ARBA" id="ARBA00022806"/>
    </source>
</evidence>
<dbReference type="GO" id="GO:0005694">
    <property type="term" value="C:chromosome"/>
    <property type="evidence" value="ECO:0007669"/>
    <property type="project" value="TreeGrafter"/>
</dbReference>
<dbReference type="GO" id="GO:0016887">
    <property type="term" value="F:ATP hydrolysis activity"/>
    <property type="evidence" value="ECO:0007669"/>
    <property type="project" value="RHEA"/>
</dbReference>
<accession>W2SII2</accession>
<dbReference type="CDD" id="cd18794">
    <property type="entry name" value="SF2_C_RecQ"/>
    <property type="match status" value="1"/>
</dbReference>
<keyword evidence="7" id="KW-0238">DNA-binding</keyword>
<feature type="compositionally biased region" description="Polar residues" evidence="13">
    <location>
        <begin position="627"/>
        <end position="637"/>
    </location>
</feature>
<evidence type="ECO:0000256" key="2">
    <source>
        <dbReference type="ARBA" id="ARBA00022723"/>
    </source>
</evidence>
<dbReference type="SUPFAM" id="SSF52540">
    <property type="entry name" value="P-loop containing nucleoside triphosphate hydrolases"/>
    <property type="match status" value="1"/>
</dbReference>
<gene>
    <name evidence="16" type="ORF">NECAME_15352</name>
</gene>
<feature type="domain" description="Helicase C-terminal" evidence="15">
    <location>
        <begin position="300"/>
        <end position="453"/>
    </location>
</feature>
<dbReference type="STRING" id="51031.W2SII2"/>
<sequence length="687" mass="77533">MPDNPSNGFTNRESMELANIIEEIECNRRKITELIERNEELEQRKAEIEFALEIRHAEKAEKIAATKFDGTFPWSDEVDTILKKVFRLSSFRPLQKEVINAIMSNLDTLVVMSTGAGKSLCYQLPAVAMKGLIVVISPLISLIEDQLTALRKLGIEGASLNQSTPKDDVKRIETYIAQSNSPLRLLYITPEKLAKSKRLMNKLEKSAEVGTLKAFAIDEVHCCSQWGHDFRPDYKFLNILKRQFPNVPLLGLTATATANVLSDVKNMLDIPDAVVFKAGFNRTNLYYEVLQKPDSDFGDELARLIKKRFPEQSGIVYCFSRKDCEEVATQLRGNGVRAAFYHADMDSARRTAVHEKWTSGKYNVIVATVAFGMGIDKPDVRYVIHHALPKSESGRAGRDGLPAVCILYFRLADMFRQSTMVCTERTGIRNLYSIVRYATTPGECRRKHLADHFEEKWRTELCPKACDVCANPLEVAEVDISQIVRTMLKIISEQKSSDRGSNRITGAKLIELTSKQRVGSKTLVEAALCHALLSGYLKQDFHFTPYAIHSYIVGGPKGERAQQSQILMKCKSNDREAPPKHAKKLLDGACHYTIDLSNACSGPFSRATLEKCLKMPEGSAQPRLKSKQQNRPDSTTARRTRMLRKIKIEDDHLRKLADEIMAEKRRLCMKREELALALREKEQAEAS</sequence>
<keyword evidence="5 11" id="KW-0347">Helicase</keyword>
<evidence type="ECO:0000256" key="9">
    <source>
        <dbReference type="ARBA" id="ARBA00034617"/>
    </source>
</evidence>
<dbReference type="Pfam" id="PF00270">
    <property type="entry name" value="DEAD"/>
    <property type="match status" value="1"/>
</dbReference>
<evidence type="ECO:0000259" key="14">
    <source>
        <dbReference type="PROSITE" id="PS51192"/>
    </source>
</evidence>
<evidence type="ECO:0000256" key="6">
    <source>
        <dbReference type="ARBA" id="ARBA00022840"/>
    </source>
</evidence>
<organism evidence="16 17">
    <name type="scientific">Necator americanus</name>
    <name type="common">Human hookworm</name>
    <dbReference type="NCBI Taxonomy" id="51031"/>
    <lineage>
        <taxon>Eukaryota</taxon>
        <taxon>Metazoa</taxon>
        <taxon>Ecdysozoa</taxon>
        <taxon>Nematoda</taxon>
        <taxon>Chromadorea</taxon>
        <taxon>Rhabditida</taxon>
        <taxon>Rhabditina</taxon>
        <taxon>Rhabditomorpha</taxon>
        <taxon>Strongyloidea</taxon>
        <taxon>Ancylostomatidae</taxon>
        <taxon>Bunostominae</taxon>
        <taxon>Necator</taxon>
    </lineage>
</organism>
<dbReference type="InterPro" id="IPR001650">
    <property type="entry name" value="Helicase_C-like"/>
</dbReference>
<evidence type="ECO:0000259" key="15">
    <source>
        <dbReference type="PROSITE" id="PS51194"/>
    </source>
</evidence>
<comment type="catalytic activity">
    <reaction evidence="9 11">
        <text>Couples ATP hydrolysis with the unwinding of duplex DNA by translocating in the 3'-5' direction.</text>
        <dbReference type="EC" id="5.6.2.4"/>
    </reaction>
</comment>
<reference evidence="17" key="1">
    <citation type="journal article" date="2014" name="Nat. Genet.">
        <title>Genome of the human hookworm Necator americanus.</title>
        <authorList>
            <person name="Tang Y.T."/>
            <person name="Gao X."/>
            <person name="Rosa B.A."/>
            <person name="Abubucker S."/>
            <person name="Hallsworth-Pepin K."/>
            <person name="Martin J."/>
            <person name="Tyagi R."/>
            <person name="Heizer E."/>
            <person name="Zhang X."/>
            <person name="Bhonagiri-Palsikar V."/>
            <person name="Minx P."/>
            <person name="Warren W.C."/>
            <person name="Wang Q."/>
            <person name="Zhan B."/>
            <person name="Hotez P.J."/>
            <person name="Sternberg P.W."/>
            <person name="Dougall A."/>
            <person name="Gaze S.T."/>
            <person name="Mulvenna J."/>
            <person name="Sotillo J."/>
            <person name="Ranganathan S."/>
            <person name="Rabelo E.M."/>
            <person name="Wilson R.K."/>
            <person name="Felgner P.L."/>
            <person name="Bethony J."/>
            <person name="Hawdon J.M."/>
            <person name="Gasser R.B."/>
            <person name="Loukas A."/>
            <person name="Mitreva M."/>
        </authorList>
    </citation>
    <scope>NUCLEOTIDE SEQUENCE [LARGE SCALE GENOMIC DNA]</scope>
</reference>
<dbReference type="InterPro" id="IPR027417">
    <property type="entry name" value="P-loop_NTPase"/>
</dbReference>
<keyword evidence="11" id="KW-0539">Nucleus</keyword>
<dbReference type="GO" id="GO:0003677">
    <property type="term" value="F:DNA binding"/>
    <property type="evidence" value="ECO:0007669"/>
    <property type="project" value="UniProtKB-KW"/>
</dbReference>
<keyword evidence="8" id="KW-0413">Isomerase</keyword>
<dbReference type="Gene3D" id="3.40.50.300">
    <property type="entry name" value="P-loop containing nucleotide triphosphate hydrolases"/>
    <property type="match status" value="2"/>
</dbReference>
<name>W2SII2_NECAM</name>
<evidence type="ECO:0000256" key="8">
    <source>
        <dbReference type="ARBA" id="ARBA00023235"/>
    </source>
</evidence>
<keyword evidence="12" id="KW-0175">Coiled coil</keyword>
<dbReference type="EMBL" id="KI669118">
    <property type="protein sequence ID" value="ETN69368.1"/>
    <property type="molecule type" value="Genomic_DNA"/>
</dbReference>
<feature type="coiled-coil region" evidence="12">
    <location>
        <begin position="17"/>
        <end position="51"/>
    </location>
</feature>
<dbReference type="AlphaFoldDB" id="W2SII2"/>
<dbReference type="InterPro" id="IPR004589">
    <property type="entry name" value="DNA_helicase_ATP-dep_RecQ"/>
</dbReference>
<dbReference type="GO" id="GO:0009378">
    <property type="term" value="F:four-way junction helicase activity"/>
    <property type="evidence" value="ECO:0007669"/>
    <property type="project" value="TreeGrafter"/>
</dbReference>
<evidence type="ECO:0000313" key="17">
    <source>
        <dbReference type="Proteomes" id="UP000053676"/>
    </source>
</evidence>
<dbReference type="Pfam" id="PF00271">
    <property type="entry name" value="Helicase_C"/>
    <property type="match status" value="1"/>
</dbReference>
<keyword evidence="4 11" id="KW-0378">Hydrolase</keyword>
<feature type="domain" description="Helicase ATP-binding" evidence="14">
    <location>
        <begin position="99"/>
        <end position="274"/>
    </location>
</feature>
<evidence type="ECO:0000256" key="7">
    <source>
        <dbReference type="ARBA" id="ARBA00023125"/>
    </source>
</evidence>
<evidence type="ECO:0000256" key="4">
    <source>
        <dbReference type="ARBA" id="ARBA00022801"/>
    </source>
</evidence>
<dbReference type="FunFam" id="3.40.50.300:FF:001544">
    <property type="entry name" value="ATP-dependent DNA helicase"/>
    <property type="match status" value="1"/>
</dbReference>
<evidence type="ECO:0000256" key="13">
    <source>
        <dbReference type="SAM" id="MobiDB-lite"/>
    </source>
</evidence>
<feature type="region of interest" description="Disordered" evidence="13">
    <location>
        <begin position="616"/>
        <end position="637"/>
    </location>
</feature>
<comment type="similarity">
    <text evidence="1 11">Belongs to the helicase family. RecQ subfamily.</text>
</comment>
<comment type="subcellular location">
    <subcellularLocation>
        <location evidence="11">Nucleus</location>
    </subcellularLocation>
</comment>
<proteinExistence type="inferred from homology"/>